<sequence length="151" mass="16011">MGRIMSERALVSVALLLVGAGLMLSTFGLQFAELGGAFSPMFFPRIVLMMWVGLALLNVVADVMAQPAPQPIRLATVAAIGLGVLVYVIALPEIGFFFASVPLALGMLWLLEVRSPVALVGIAVGVPGALVVLFNHVLTMPLPASPFLWWI</sequence>
<organism evidence="3 4">
    <name type="scientific">Dinoroseobacter shibae (strain DSM 16493 / NCIMB 14021 / DFL 12)</name>
    <dbReference type="NCBI Taxonomy" id="398580"/>
    <lineage>
        <taxon>Bacteria</taxon>
        <taxon>Pseudomonadati</taxon>
        <taxon>Pseudomonadota</taxon>
        <taxon>Alphaproteobacteria</taxon>
        <taxon>Rhodobacterales</taxon>
        <taxon>Roseobacteraceae</taxon>
        <taxon>Dinoroseobacter</taxon>
    </lineage>
</organism>
<feature type="transmembrane region" description="Helical" evidence="1">
    <location>
        <begin position="118"/>
        <end position="138"/>
    </location>
</feature>
<dbReference type="KEGG" id="dsh:Dshi_4219"/>
<accession>A8LUL2</accession>
<feature type="domain" description="Major facilitator superfamily (MFS) profile" evidence="2">
    <location>
        <begin position="1"/>
        <end position="151"/>
    </location>
</feature>
<keyword evidence="4" id="KW-1185">Reference proteome</keyword>
<dbReference type="GO" id="GO:0022857">
    <property type="term" value="F:transmembrane transporter activity"/>
    <property type="evidence" value="ECO:0007669"/>
    <property type="project" value="InterPro"/>
</dbReference>
<feature type="transmembrane region" description="Helical" evidence="1">
    <location>
        <begin position="72"/>
        <end position="89"/>
    </location>
</feature>
<dbReference type="InterPro" id="IPR009936">
    <property type="entry name" value="DUF1468"/>
</dbReference>
<geneLocation type="plasmid" evidence="3 4">
    <name>pDSHI05</name>
</geneLocation>
<proteinExistence type="predicted"/>
<dbReference type="OrthoDB" id="7869580at2"/>
<feature type="transmembrane region" description="Helical" evidence="1">
    <location>
        <begin position="42"/>
        <end position="60"/>
    </location>
</feature>
<dbReference type="Pfam" id="PF07331">
    <property type="entry name" value="TctB"/>
    <property type="match status" value="1"/>
</dbReference>
<evidence type="ECO:0000313" key="4">
    <source>
        <dbReference type="Proteomes" id="UP000006833"/>
    </source>
</evidence>
<dbReference type="EMBL" id="CP000835">
    <property type="protein sequence ID" value="ABV95929.1"/>
    <property type="molecule type" value="Genomic_DNA"/>
</dbReference>
<reference evidence="4" key="1">
    <citation type="journal article" date="2010" name="ISME J.">
        <title>The complete genome sequence of the algal symbiont Dinoroseobacter shibae: a hitchhiker's guide to life in the sea.</title>
        <authorList>
            <person name="Wagner-Dobler I."/>
            <person name="Ballhausen B."/>
            <person name="Berger M."/>
            <person name="Brinkhoff T."/>
            <person name="Buchholz I."/>
            <person name="Bunk B."/>
            <person name="Cypionka H."/>
            <person name="Daniel R."/>
            <person name="Drepper T."/>
            <person name="Gerdts G."/>
            <person name="Hahnke S."/>
            <person name="Han C."/>
            <person name="Jahn D."/>
            <person name="Kalhoefer D."/>
            <person name="Kiss H."/>
            <person name="Klenk H.P."/>
            <person name="Kyrpides N."/>
            <person name="Liebl W."/>
            <person name="Liesegang H."/>
            <person name="Meincke L."/>
            <person name="Pati A."/>
            <person name="Petersen J."/>
            <person name="Piekarski T."/>
            <person name="Pommerenke C."/>
            <person name="Pradella S."/>
            <person name="Pukall R."/>
            <person name="Rabus R."/>
            <person name="Stackebrandt E."/>
            <person name="Thole S."/>
            <person name="Thompson L."/>
            <person name="Tielen P."/>
            <person name="Tomasch J."/>
            <person name="von Jan M."/>
            <person name="Wanphrut N."/>
            <person name="Wichels A."/>
            <person name="Zech H."/>
            <person name="Simon M."/>
        </authorList>
    </citation>
    <scope>NUCLEOTIDE SEQUENCE [LARGE SCALE GENOMIC DNA]</scope>
    <source>
        <strain evidence="4">DSM 16493 / NCIMB 14021 / DFL 12</strain>
        <plasmid evidence="4">Plasmid pDSHI05</plasmid>
    </source>
</reference>
<dbReference type="eggNOG" id="ENOG50337M3">
    <property type="taxonomic scope" value="Bacteria"/>
</dbReference>
<evidence type="ECO:0000313" key="3">
    <source>
        <dbReference type="EMBL" id="ABV95929.1"/>
    </source>
</evidence>
<feature type="transmembrane region" description="Helical" evidence="1">
    <location>
        <begin position="95"/>
        <end position="111"/>
    </location>
</feature>
<dbReference type="InterPro" id="IPR020846">
    <property type="entry name" value="MFS_dom"/>
</dbReference>
<keyword evidence="1" id="KW-1133">Transmembrane helix</keyword>
<dbReference type="PROSITE" id="PS50850">
    <property type="entry name" value="MFS"/>
    <property type="match status" value="1"/>
</dbReference>
<evidence type="ECO:0000256" key="1">
    <source>
        <dbReference type="SAM" id="Phobius"/>
    </source>
</evidence>
<dbReference type="AlphaFoldDB" id="A8LUL2"/>
<keyword evidence="1" id="KW-0472">Membrane</keyword>
<name>A8LUL2_DINSH</name>
<gene>
    <name evidence="3" type="ordered locus">Dshi_4219</name>
</gene>
<dbReference type="RefSeq" id="WP_012187496.1">
    <property type="nucleotide sequence ID" value="NC_009959.1"/>
</dbReference>
<evidence type="ECO:0000259" key="2">
    <source>
        <dbReference type="PROSITE" id="PS50850"/>
    </source>
</evidence>
<dbReference type="Proteomes" id="UP000006833">
    <property type="component" value="Plasmid pDSHI05"/>
</dbReference>
<protein>
    <recommendedName>
        <fullName evidence="2">Major facilitator superfamily (MFS) profile domain-containing protein</fullName>
    </recommendedName>
</protein>
<keyword evidence="3" id="KW-0614">Plasmid</keyword>
<dbReference type="HOGENOM" id="CLU_1727795_0_0_5"/>
<keyword evidence="1" id="KW-0812">Transmembrane</keyword>